<dbReference type="EMBL" id="CP011390">
    <property type="protein sequence ID" value="ANE50849.1"/>
    <property type="molecule type" value="Genomic_DNA"/>
</dbReference>
<proteinExistence type="predicted"/>
<organism evidence="1 2">
    <name type="scientific">Flavisolibacter tropicus</name>
    <dbReference type="NCBI Taxonomy" id="1492898"/>
    <lineage>
        <taxon>Bacteria</taxon>
        <taxon>Pseudomonadati</taxon>
        <taxon>Bacteroidota</taxon>
        <taxon>Chitinophagia</taxon>
        <taxon>Chitinophagales</taxon>
        <taxon>Chitinophagaceae</taxon>
        <taxon>Flavisolibacter</taxon>
    </lineage>
</organism>
<dbReference type="Gene3D" id="2.60.120.430">
    <property type="entry name" value="Galactose-binding lectin"/>
    <property type="match status" value="1"/>
</dbReference>
<dbReference type="Proteomes" id="UP000077177">
    <property type="component" value="Chromosome"/>
</dbReference>
<protein>
    <submittedName>
        <fullName evidence="1">Uncharacterized protein</fullName>
    </submittedName>
</protein>
<reference evidence="1 2" key="2">
    <citation type="journal article" date="2016" name="Int. J. Syst. Evol. Microbiol.">
        <title>Flavisolibacter tropicus sp. nov., isolated from tropical soil.</title>
        <authorList>
            <person name="Lee J.J."/>
            <person name="Kang M.S."/>
            <person name="Kim G.S."/>
            <person name="Lee C.S."/>
            <person name="Lim S."/>
            <person name="Lee J."/>
            <person name="Roh S.H."/>
            <person name="Kang H."/>
            <person name="Ha J.M."/>
            <person name="Bae S."/>
            <person name="Jung H.Y."/>
            <person name="Kim M.K."/>
        </authorList>
    </citation>
    <scope>NUCLEOTIDE SEQUENCE [LARGE SCALE GENOMIC DNA]</scope>
    <source>
        <strain evidence="1 2">LCS9</strain>
    </source>
</reference>
<dbReference type="AlphaFoldDB" id="A0A172TUT8"/>
<sequence>MPTNPIDANEFITHDRLNPEDLRLKQSPDIERVPASAAWVSTGYIVAEDDIVIIDADEDTQWSANPRTSGLYDANGSGLPAKPGYLQFPGTEGALIGKIGLFIFEAGSFVHVHVPKGVSGELMLSINDDAESIRGNEFIGNEGAVDATITVYTLAP</sequence>
<dbReference type="KEGG" id="fla:SY85_10380"/>
<evidence type="ECO:0000313" key="2">
    <source>
        <dbReference type="Proteomes" id="UP000077177"/>
    </source>
</evidence>
<reference evidence="2" key="1">
    <citation type="submission" date="2015-01" db="EMBL/GenBank/DDBJ databases">
        <title>Flavisolibacter sp./LCS9/ whole genome sequencing.</title>
        <authorList>
            <person name="Kim M.K."/>
            <person name="Srinivasan S."/>
            <person name="Lee J.-J."/>
        </authorList>
    </citation>
    <scope>NUCLEOTIDE SEQUENCE [LARGE SCALE GENOMIC DNA]</scope>
    <source>
        <strain evidence="2">LCS9</strain>
    </source>
</reference>
<keyword evidence="2" id="KW-1185">Reference proteome</keyword>
<dbReference type="RefSeq" id="WP_066404235.1">
    <property type="nucleotide sequence ID" value="NZ_CP011390.1"/>
</dbReference>
<accession>A0A172TUT8</accession>
<name>A0A172TUT8_9BACT</name>
<evidence type="ECO:0000313" key="1">
    <source>
        <dbReference type="EMBL" id="ANE50849.1"/>
    </source>
</evidence>
<gene>
    <name evidence="1" type="ORF">SY85_10380</name>
</gene>